<feature type="region of interest" description="Disordered" evidence="6">
    <location>
        <begin position="468"/>
        <end position="510"/>
    </location>
</feature>
<name>A0A6N7UZG2_9FIRM</name>
<dbReference type="AlphaFoldDB" id="A0A6N7UZG2"/>
<keyword evidence="2" id="KW-0169">Cobalamin biosynthesis</keyword>
<comment type="caution">
    <text evidence="8">The sequence shown here is derived from an EMBL/GenBank/DDBJ whole genome shotgun (WGS) entry which is preliminary data.</text>
</comment>
<evidence type="ECO:0000313" key="9">
    <source>
        <dbReference type="Proteomes" id="UP000434409"/>
    </source>
</evidence>
<sequence length="706" mass="78124">MKNSKILIFGGTTEGRKLAEYLGRNGVRTHVCAATAYGETLMSCYPTLTVSGRRMNKEEIEKFLKDFSPNWVIDATHPYAREVTGTVREVCKEKKLPYLRLVRGSQKSTSGVWVEDIHQAAAFLEGTTGNIFVTTGSKELAAFTRLTDYKSRIYARVLSVKEVVESCEKLGIRGRHLICMQGPFSKELNLAMLREYEIRYLVTKESGAAGGFREKLEAAEEAGVETVVIGRPETEEGLTYPEVQGFLRQNIGFQPKQTVSLVGIGPGNPDCMTAEGQKACREADVVIGAARMLQTVRKEGQICLEEYRPSAILDYLKAHRELERIAIVLSGDTGFYSGAKKLGALLKEEKIETRWIPGISSAAYFSARLGLCWDDIPLESMHGKSLNVLSRLRQEGKVMFLADSREGIRSLGEELTRYELGDLQVWVGERLSYEEERIFRTTGKDLQTYEGSGLAILLIQEATKPEEMGAFSSSGKEVPNEKEEKEGIAEKREVERSEEAEERKPKQRRRANLSIGLKDEAFLRDRIPMTKEEVRRLAIAKLCLTRDAVVYDVGAGTGSVAIETALSLLDGKVYAIEQNSEAVRLLQKNQIRFGASNLQIVEGMAPEALTGLPAPDAVFIGGSKGRMEDILRVILHKNPQARIVLTAIALETVGEVMELCKKGCLLDVEVVQLTVSKAQRAGSYHMMKGQNPVYVISGRGGCDGNS</sequence>
<dbReference type="Pfam" id="PF02571">
    <property type="entry name" value="CbiJ"/>
    <property type="match status" value="1"/>
</dbReference>
<dbReference type="GO" id="GO:0016994">
    <property type="term" value="F:precorrin-6A reductase activity"/>
    <property type="evidence" value="ECO:0007669"/>
    <property type="project" value="UniProtKB-EC"/>
</dbReference>
<dbReference type="PROSITE" id="PS51014">
    <property type="entry name" value="COBK_CBIJ"/>
    <property type="match status" value="1"/>
</dbReference>
<dbReference type="CDD" id="cd02440">
    <property type="entry name" value="AdoMet_MTases"/>
    <property type="match status" value="1"/>
</dbReference>
<keyword evidence="3" id="KW-0489">Methyltransferase</keyword>
<dbReference type="EC" id="1.3.1.54" evidence="8"/>
<evidence type="ECO:0000256" key="5">
    <source>
        <dbReference type="ARBA" id="ARBA00022691"/>
    </source>
</evidence>
<comment type="pathway">
    <text evidence="1">Cofactor biosynthesis; adenosylcobalamin biosynthesis.</text>
</comment>
<dbReference type="GO" id="GO:0009236">
    <property type="term" value="P:cobalamin biosynthetic process"/>
    <property type="evidence" value="ECO:0007669"/>
    <property type="project" value="UniProtKB-UniPathway"/>
</dbReference>
<dbReference type="SUPFAM" id="SSF53790">
    <property type="entry name" value="Tetrapyrrole methylase"/>
    <property type="match status" value="1"/>
</dbReference>
<evidence type="ECO:0000256" key="3">
    <source>
        <dbReference type="ARBA" id="ARBA00022603"/>
    </source>
</evidence>
<keyword evidence="8" id="KW-0560">Oxidoreductase</keyword>
<dbReference type="UniPathway" id="UPA00148"/>
<accession>A0A6N7UZG2</accession>
<evidence type="ECO:0000256" key="4">
    <source>
        <dbReference type="ARBA" id="ARBA00022679"/>
    </source>
</evidence>
<dbReference type="RefSeq" id="WP_154476177.1">
    <property type="nucleotide sequence ID" value="NZ_VULY01000018.1"/>
</dbReference>
<feature type="compositionally biased region" description="Basic and acidic residues" evidence="6">
    <location>
        <begin position="478"/>
        <end position="504"/>
    </location>
</feature>
<evidence type="ECO:0000256" key="2">
    <source>
        <dbReference type="ARBA" id="ARBA00022573"/>
    </source>
</evidence>
<dbReference type="SUPFAM" id="SSF53335">
    <property type="entry name" value="S-adenosyl-L-methionine-dependent methyltransferases"/>
    <property type="match status" value="1"/>
</dbReference>
<dbReference type="EMBL" id="VULY01000018">
    <property type="protein sequence ID" value="MSR93287.1"/>
    <property type="molecule type" value="Genomic_DNA"/>
</dbReference>
<dbReference type="CDD" id="cd11644">
    <property type="entry name" value="Precorrin-6Y-MT"/>
    <property type="match status" value="1"/>
</dbReference>
<dbReference type="InterPro" id="IPR014776">
    <property type="entry name" value="4pyrrole_Mease_sub2"/>
</dbReference>
<dbReference type="InterPro" id="IPR000878">
    <property type="entry name" value="4pyrrol_Mease"/>
</dbReference>
<dbReference type="InterPro" id="IPR003723">
    <property type="entry name" value="Precorrin-6x_reduct"/>
</dbReference>
<feature type="domain" description="Tetrapyrrole methylase" evidence="7">
    <location>
        <begin position="259"/>
        <end position="446"/>
    </location>
</feature>
<dbReference type="Gene3D" id="3.30.950.10">
    <property type="entry name" value="Methyltransferase, Cobalt-precorrin-4 Transmethylase, Domain 2"/>
    <property type="match status" value="1"/>
</dbReference>
<keyword evidence="9" id="KW-1185">Reference proteome</keyword>
<dbReference type="NCBIfam" id="TIGR02469">
    <property type="entry name" value="CbiT"/>
    <property type="match status" value="1"/>
</dbReference>
<reference evidence="8 9" key="1">
    <citation type="submission" date="2019-08" db="EMBL/GenBank/DDBJ databases">
        <title>In-depth cultivation of the pig gut microbiome towards novel bacterial diversity and tailored functional studies.</title>
        <authorList>
            <person name="Wylensek D."/>
            <person name="Hitch T.C.A."/>
            <person name="Clavel T."/>
        </authorList>
    </citation>
    <scope>NUCLEOTIDE SEQUENCE [LARGE SCALE GENOMIC DNA]</scope>
    <source>
        <strain evidence="8 9">68-1-5</strain>
    </source>
</reference>
<dbReference type="InterPro" id="IPR029063">
    <property type="entry name" value="SAM-dependent_MTases_sf"/>
</dbReference>
<dbReference type="InterPro" id="IPR012818">
    <property type="entry name" value="CbiE"/>
</dbReference>
<dbReference type="GO" id="GO:0032259">
    <property type="term" value="P:methylation"/>
    <property type="evidence" value="ECO:0007669"/>
    <property type="project" value="UniProtKB-KW"/>
</dbReference>
<dbReference type="Gene3D" id="3.40.1010.10">
    <property type="entry name" value="Cobalt-precorrin-4 Transmethylase, Domain 1"/>
    <property type="match status" value="1"/>
</dbReference>
<dbReference type="Pfam" id="PF00590">
    <property type="entry name" value="TP_methylase"/>
    <property type="match status" value="1"/>
</dbReference>
<dbReference type="PANTHER" id="PTHR43182:SF1">
    <property type="entry name" value="COBALT-PRECORRIN-7 C(5)-METHYLTRANSFERASE"/>
    <property type="match status" value="1"/>
</dbReference>
<evidence type="ECO:0000259" key="7">
    <source>
        <dbReference type="Pfam" id="PF00590"/>
    </source>
</evidence>
<evidence type="ECO:0000256" key="6">
    <source>
        <dbReference type="SAM" id="MobiDB-lite"/>
    </source>
</evidence>
<keyword evidence="4" id="KW-0808">Transferase</keyword>
<dbReference type="Proteomes" id="UP000434409">
    <property type="component" value="Unassembled WGS sequence"/>
</dbReference>
<organism evidence="8 9">
    <name type="scientific">Suipraeoptans intestinalis</name>
    <dbReference type="NCBI Taxonomy" id="2606628"/>
    <lineage>
        <taxon>Bacteria</taxon>
        <taxon>Bacillati</taxon>
        <taxon>Bacillota</taxon>
        <taxon>Clostridia</taxon>
        <taxon>Lachnospirales</taxon>
        <taxon>Lachnospiraceae</taxon>
        <taxon>Suipraeoptans</taxon>
    </lineage>
</organism>
<dbReference type="GO" id="GO:0008276">
    <property type="term" value="F:protein methyltransferase activity"/>
    <property type="evidence" value="ECO:0007669"/>
    <property type="project" value="InterPro"/>
</dbReference>
<evidence type="ECO:0000256" key="1">
    <source>
        <dbReference type="ARBA" id="ARBA00004953"/>
    </source>
</evidence>
<keyword evidence="5" id="KW-0949">S-adenosyl-L-methionine</keyword>
<protein>
    <submittedName>
        <fullName evidence="8">Precorrin-6A reductase</fullName>
        <ecNumber evidence="8">1.3.1.54</ecNumber>
    </submittedName>
</protein>
<dbReference type="InterPro" id="IPR014777">
    <property type="entry name" value="4pyrrole_Mease_sub1"/>
</dbReference>
<dbReference type="Gene3D" id="3.40.50.150">
    <property type="entry name" value="Vaccinia Virus protein VP39"/>
    <property type="match status" value="1"/>
</dbReference>
<dbReference type="InterPro" id="IPR014008">
    <property type="entry name" value="Cbl_synth_MTase_CbiT"/>
</dbReference>
<evidence type="ECO:0000313" key="8">
    <source>
        <dbReference type="EMBL" id="MSR93287.1"/>
    </source>
</evidence>
<dbReference type="PANTHER" id="PTHR43182">
    <property type="entry name" value="COBALT-PRECORRIN-6B C(15)-METHYLTRANSFERASE (DECARBOXYLATING)"/>
    <property type="match status" value="1"/>
</dbReference>
<dbReference type="NCBIfam" id="TIGR02467">
    <property type="entry name" value="CbiE"/>
    <property type="match status" value="1"/>
</dbReference>
<dbReference type="NCBIfam" id="TIGR00715">
    <property type="entry name" value="precor6x_red"/>
    <property type="match status" value="1"/>
</dbReference>
<proteinExistence type="predicted"/>
<gene>
    <name evidence="8" type="primary">cobK</name>
    <name evidence="8" type="ORF">FYJ34_03145</name>
</gene>
<dbReference type="InterPro" id="IPR035996">
    <property type="entry name" value="4pyrrol_Methylase_sf"/>
</dbReference>
<dbReference type="InterPro" id="IPR050714">
    <property type="entry name" value="Cobalamin_biosynth_MTase"/>
</dbReference>